<dbReference type="InterPro" id="IPR050301">
    <property type="entry name" value="NTE"/>
</dbReference>
<dbReference type="GO" id="GO:0016787">
    <property type="term" value="F:hydrolase activity"/>
    <property type="evidence" value="ECO:0007669"/>
    <property type="project" value="UniProtKB-UniRule"/>
</dbReference>
<dbReference type="EMBL" id="JADZLT010000049">
    <property type="protein sequence ID" value="MBH0238034.1"/>
    <property type="molecule type" value="Genomic_DNA"/>
</dbReference>
<gene>
    <name evidence="6" type="ORF">I5731_09400</name>
</gene>
<dbReference type="PANTHER" id="PTHR14226:SF78">
    <property type="entry name" value="SLR0060 PROTEIN"/>
    <property type="match status" value="1"/>
</dbReference>
<reference evidence="6" key="1">
    <citation type="submission" date="2020-12" db="EMBL/GenBank/DDBJ databases">
        <title>Methylobrevis albus sp. nov., isolated from fresh water lack sediment.</title>
        <authorList>
            <person name="Zou Q."/>
        </authorList>
    </citation>
    <scope>NUCLEOTIDE SEQUENCE</scope>
    <source>
        <strain evidence="6">L22</strain>
    </source>
</reference>
<evidence type="ECO:0000256" key="4">
    <source>
        <dbReference type="PROSITE-ProRule" id="PRU01161"/>
    </source>
</evidence>
<evidence type="ECO:0000259" key="5">
    <source>
        <dbReference type="PROSITE" id="PS51635"/>
    </source>
</evidence>
<dbReference type="Pfam" id="PF01734">
    <property type="entry name" value="Patatin"/>
    <property type="match status" value="1"/>
</dbReference>
<feature type="active site" description="Proton acceptor" evidence="4">
    <location>
        <position position="199"/>
    </location>
</feature>
<dbReference type="SUPFAM" id="SSF52151">
    <property type="entry name" value="FabD/lysophospholipase-like"/>
    <property type="match status" value="1"/>
</dbReference>
<protein>
    <submittedName>
        <fullName evidence="6">Patatin-like phospholipase family protein</fullName>
    </submittedName>
</protein>
<keyword evidence="7" id="KW-1185">Reference proteome</keyword>
<evidence type="ECO:0000256" key="1">
    <source>
        <dbReference type="ARBA" id="ARBA00022801"/>
    </source>
</evidence>
<keyword evidence="2 4" id="KW-0442">Lipid degradation</keyword>
<dbReference type="PROSITE" id="PS51635">
    <property type="entry name" value="PNPLA"/>
    <property type="match status" value="1"/>
</dbReference>
<evidence type="ECO:0000313" key="6">
    <source>
        <dbReference type="EMBL" id="MBH0238034.1"/>
    </source>
</evidence>
<comment type="caution">
    <text evidence="6">The sequence shown here is derived from an EMBL/GenBank/DDBJ whole genome shotgun (WGS) entry which is preliminary data.</text>
</comment>
<dbReference type="PANTHER" id="PTHR14226">
    <property type="entry name" value="NEUROPATHY TARGET ESTERASE/SWISS CHEESE D.MELANOGASTER"/>
    <property type="match status" value="1"/>
</dbReference>
<evidence type="ECO:0000313" key="7">
    <source>
        <dbReference type="Proteomes" id="UP000631694"/>
    </source>
</evidence>
<dbReference type="InterPro" id="IPR002641">
    <property type="entry name" value="PNPLA_dom"/>
</dbReference>
<feature type="domain" description="PNPLA" evidence="5">
    <location>
        <begin position="12"/>
        <end position="212"/>
    </location>
</feature>
<dbReference type="Gene3D" id="3.40.1090.10">
    <property type="entry name" value="Cytosolic phospholipase A2 catalytic domain"/>
    <property type="match status" value="2"/>
</dbReference>
<dbReference type="AlphaFoldDB" id="A0A931I254"/>
<evidence type="ECO:0000256" key="3">
    <source>
        <dbReference type="ARBA" id="ARBA00023098"/>
    </source>
</evidence>
<sequence length="342" mass="38126">MKLMSRVKPVNLALQGGGAHGAFTWGVLDRLLEDGRIGFEAISGTSAGAMNAVVLAAGLEAGGLDGARAALDRFWRSVSLEGRIAGPRTSLIESWFGAWRMPFDVPRFPFFDLLSRVASPYDLNPLNINPLRDLVAEQVDFDKVRSCRKLKLFISATNVATGKIKVFTNAELTPEAVMASACLPFLFQAVEVDGEHYWDGGYMGNPALFPFFGMTKTPDILLVQINPIERREVPREAQGIVERVNEITFNASLLRELRAIDFVNRLIAEDRLDRTRYHEHFVHRIEGAEAMGAFNASTKLDTSFHFFEELKEIGRTAAESFLDRHFKDVGRRGTVDLRGAFM</sequence>
<feature type="active site" description="Nucleophile" evidence="4">
    <location>
        <position position="46"/>
    </location>
</feature>
<name>A0A931I254_9HYPH</name>
<dbReference type="InterPro" id="IPR016035">
    <property type="entry name" value="Acyl_Trfase/lysoPLipase"/>
</dbReference>
<keyword evidence="3 4" id="KW-0443">Lipid metabolism</keyword>
<proteinExistence type="predicted"/>
<feature type="short sequence motif" description="GXGXXG" evidence="4">
    <location>
        <begin position="16"/>
        <end position="21"/>
    </location>
</feature>
<feature type="short sequence motif" description="DGA/G" evidence="4">
    <location>
        <begin position="199"/>
        <end position="201"/>
    </location>
</feature>
<evidence type="ECO:0000256" key="2">
    <source>
        <dbReference type="ARBA" id="ARBA00022963"/>
    </source>
</evidence>
<feature type="short sequence motif" description="GXSXG" evidence="4">
    <location>
        <begin position="44"/>
        <end position="48"/>
    </location>
</feature>
<organism evidence="6 7">
    <name type="scientific">Methylobrevis albus</name>
    <dbReference type="NCBI Taxonomy" id="2793297"/>
    <lineage>
        <taxon>Bacteria</taxon>
        <taxon>Pseudomonadati</taxon>
        <taxon>Pseudomonadota</taxon>
        <taxon>Alphaproteobacteria</taxon>
        <taxon>Hyphomicrobiales</taxon>
        <taxon>Pleomorphomonadaceae</taxon>
        <taxon>Methylobrevis</taxon>
    </lineage>
</organism>
<keyword evidence="1 4" id="KW-0378">Hydrolase</keyword>
<dbReference type="Proteomes" id="UP000631694">
    <property type="component" value="Unassembled WGS sequence"/>
</dbReference>
<dbReference type="GO" id="GO:0016042">
    <property type="term" value="P:lipid catabolic process"/>
    <property type="evidence" value="ECO:0007669"/>
    <property type="project" value="UniProtKB-UniRule"/>
</dbReference>
<accession>A0A931I254</accession>